<dbReference type="GeneID" id="28983860"/>
<sequence length="84" mass="9155">MAGRVAPVPPFVDLPSLPRPQVVDEGGFELTDEQIEALAAQVTGDDKHADEEEEEKEEHESAHVSVAEGDEPEARQPLLGLDQR</sequence>
<name>A0A0J1B3I9_9TREE</name>
<keyword evidence="3" id="KW-1185">Reference proteome</keyword>
<dbReference type="EMBL" id="KQ087208">
    <property type="protein sequence ID" value="KLT42214.1"/>
    <property type="molecule type" value="Genomic_DNA"/>
</dbReference>
<evidence type="ECO:0000256" key="1">
    <source>
        <dbReference type="SAM" id="MobiDB-lite"/>
    </source>
</evidence>
<protein>
    <submittedName>
        <fullName evidence="2">Uncharacterized protein</fullName>
    </submittedName>
</protein>
<feature type="region of interest" description="Disordered" evidence="1">
    <location>
        <begin position="43"/>
        <end position="84"/>
    </location>
</feature>
<accession>A0A0J1B3I9</accession>
<dbReference type="OrthoDB" id="2596744at2759"/>
<dbReference type="AlphaFoldDB" id="A0A0J1B3I9"/>
<evidence type="ECO:0000313" key="3">
    <source>
        <dbReference type="Proteomes" id="UP000053611"/>
    </source>
</evidence>
<proteinExistence type="predicted"/>
<dbReference type="Proteomes" id="UP000053611">
    <property type="component" value="Unassembled WGS sequence"/>
</dbReference>
<reference evidence="2 3" key="1">
    <citation type="submission" date="2015-03" db="EMBL/GenBank/DDBJ databases">
        <title>Genomics and transcriptomics of the oil-accumulating basidiomycete yeast T. oleaginosus allow insights into substrate utilization and the diverse evolutionary trajectories of mating systems in fungi.</title>
        <authorList>
            <consortium name="DOE Joint Genome Institute"/>
            <person name="Kourist R."/>
            <person name="Kracht O."/>
            <person name="Bracharz F."/>
            <person name="Lipzen A."/>
            <person name="Nolan M."/>
            <person name="Ohm R."/>
            <person name="Grigoriev I."/>
            <person name="Sun S."/>
            <person name="Heitman J."/>
            <person name="Bruck T."/>
            <person name="Nowrousian M."/>
        </authorList>
    </citation>
    <scope>NUCLEOTIDE SEQUENCE [LARGE SCALE GENOMIC DNA]</scope>
    <source>
        <strain evidence="2 3">IBC0246</strain>
    </source>
</reference>
<gene>
    <name evidence="2" type="ORF">CC85DRAFT_285801</name>
</gene>
<organism evidence="2 3">
    <name type="scientific">Cutaneotrichosporon oleaginosum</name>
    <dbReference type="NCBI Taxonomy" id="879819"/>
    <lineage>
        <taxon>Eukaryota</taxon>
        <taxon>Fungi</taxon>
        <taxon>Dikarya</taxon>
        <taxon>Basidiomycota</taxon>
        <taxon>Agaricomycotina</taxon>
        <taxon>Tremellomycetes</taxon>
        <taxon>Trichosporonales</taxon>
        <taxon>Trichosporonaceae</taxon>
        <taxon>Cutaneotrichosporon</taxon>
    </lineage>
</organism>
<dbReference type="RefSeq" id="XP_018278705.1">
    <property type="nucleotide sequence ID" value="XM_018423257.1"/>
</dbReference>
<feature type="region of interest" description="Disordered" evidence="1">
    <location>
        <begin position="1"/>
        <end position="20"/>
    </location>
</feature>
<evidence type="ECO:0000313" key="2">
    <source>
        <dbReference type="EMBL" id="KLT42214.1"/>
    </source>
</evidence>